<dbReference type="eggNOG" id="ENOG5032N0H">
    <property type="taxonomic scope" value="Bacteria"/>
</dbReference>
<keyword evidence="2" id="KW-1185">Reference proteome</keyword>
<dbReference type="AlphaFoldDB" id="W0EY14"/>
<name>W0EY14_9BACT</name>
<evidence type="ECO:0000313" key="2">
    <source>
        <dbReference type="Proteomes" id="UP000003586"/>
    </source>
</evidence>
<protein>
    <submittedName>
        <fullName evidence="1">Uncharacterized protein</fullName>
    </submittedName>
</protein>
<dbReference type="Proteomes" id="UP000003586">
    <property type="component" value="Chromosome"/>
</dbReference>
<dbReference type="STRING" id="929713.NIASO_11950"/>
<dbReference type="EMBL" id="CP007035">
    <property type="protein sequence ID" value="AHF15670.1"/>
    <property type="molecule type" value="Genomic_DNA"/>
</dbReference>
<dbReference type="KEGG" id="nso:NIASO_11950"/>
<evidence type="ECO:0000313" key="1">
    <source>
        <dbReference type="EMBL" id="AHF15670.1"/>
    </source>
</evidence>
<accession>W0EY14</accession>
<dbReference type="OrthoDB" id="5952844at2"/>
<dbReference type="HOGENOM" id="CLU_118059_1_0_10"/>
<sequence length="164" mass="18333">MPITNLLSVHLPAENIQTAREAISQLETAIASLAVNLTPTDRRKYGSINEQNKLFVNKVADYAGTQPALRSAEVDWDEFTKDHQSRVELETLIAKLNNLVNRLDDAKTLYDYDNYQAALIDYAYTSYKAGSSAPGFEVKLNDLKQFFAKPRADKEPPVAEKVPA</sequence>
<dbReference type="RefSeq" id="WP_008585805.1">
    <property type="nucleotide sequence ID" value="NZ_CP007035.1"/>
</dbReference>
<gene>
    <name evidence="1" type="ORF">NIASO_11950</name>
</gene>
<proteinExistence type="predicted"/>
<reference evidence="1 2" key="1">
    <citation type="submission" date="2013-12" db="EMBL/GenBank/DDBJ databases">
        <authorList>
            <consortium name="DOE Joint Genome Institute"/>
            <person name="Eisen J."/>
            <person name="Huntemann M."/>
            <person name="Han J."/>
            <person name="Chen A."/>
            <person name="Kyrpides N."/>
            <person name="Mavromatis K."/>
            <person name="Markowitz V."/>
            <person name="Palaniappan K."/>
            <person name="Ivanova N."/>
            <person name="Schaumberg A."/>
            <person name="Pati A."/>
            <person name="Liolios K."/>
            <person name="Nordberg H.P."/>
            <person name="Cantor M.N."/>
            <person name="Hua S.X."/>
            <person name="Woyke T."/>
        </authorList>
    </citation>
    <scope>NUCLEOTIDE SEQUENCE [LARGE SCALE GENOMIC DNA]</scope>
    <source>
        <strain evidence="2">DSM 19437</strain>
    </source>
</reference>
<organism evidence="1 2">
    <name type="scientific">Niabella soli DSM 19437</name>
    <dbReference type="NCBI Taxonomy" id="929713"/>
    <lineage>
        <taxon>Bacteria</taxon>
        <taxon>Pseudomonadati</taxon>
        <taxon>Bacteroidota</taxon>
        <taxon>Chitinophagia</taxon>
        <taxon>Chitinophagales</taxon>
        <taxon>Chitinophagaceae</taxon>
        <taxon>Niabella</taxon>
    </lineage>
</organism>